<accession>A0A0N4XG51</accession>
<sequence>MASSSRFGKFTVIHDDQLQKTTDRWEEDDDRDGTMTSRFMVSVDHGNEILSDSPARFRPQFAGSSSAVPTPRETVDDGSLKPVAPGSE</sequence>
<organism evidence="4">
    <name type="scientific">Nippostrongylus brasiliensis</name>
    <name type="common">Rat hookworm</name>
    <dbReference type="NCBI Taxonomy" id="27835"/>
    <lineage>
        <taxon>Eukaryota</taxon>
        <taxon>Metazoa</taxon>
        <taxon>Ecdysozoa</taxon>
        <taxon>Nematoda</taxon>
        <taxon>Chromadorea</taxon>
        <taxon>Rhabditida</taxon>
        <taxon>Rhabditina</taxon>
        <taxon>Rhabditomorpha</taxon>
        <taxon>Strongyloidea</taxon>
        <taxon>Heligmosomidae</taxon>
        <taxon>Nippostrongylus</taxon>
    </lineage>
</organism>
<dbReference type="WBParaSite" id="NBR_0000150301-mRNA-1">
    <property type="protein sequence ID" value="NBR_0000150301-mRNA-1"/>
    <property type="gene ID" value="NBR_0000150301"/>
</dbReference>
<keyword evidence="3" id="KW-1185">Reference proteome</keyword>
<feature type="region of interest" description="Disordered" evidence="1">
    <location>
        <begin position="51"/>
        <end position="88"/>
    </location>
</feature>
<dbReference type="EMBL" id="UYSL01001235">
    <property type="protein sequence ID" value="VDL64994.1"/>
    <property type="molecule type" value="Genomic_DNA"/>
</dbReference>
<reference evidence="2 3" key="2">
    <citation type="submission" date="2018-11" db="EMBL/GenBank/DDBJ databases">
        <authorList>
            <consortium name="Pathogen Informatics"/>
        </authorList>
    </citation>
    <scope>NUCLEOTIDE SEQUENCE [LARGE SCALE GENOMIC DNA]</scope>
</reference>
<reference evidence="4" key="1">
    <citation type="submission" date="2017-02" db="UniProtKB">
        <authorList>
            <consortium name="WormBaseParasite"/>
        </authorList>
    </citation>
    <scope>IDENTIFICATION</scope>
</reference>
<evidence type="ECO:0000256" key="1">
    <source>
        <dbReference type="SAM" id="MobiDB-lite"/>
    </source>
</evidence>
<evidence type="ECO:0000313" key="3">
    <source>
        <dbReference type="Proteomes" id="UP000271162"/>
    </source>
</evidence>
<dbReference type="AlphaFoldDB" id="A0A0N4XG51"/>
<evidence type="ECO:0000313" key="4">
    <source>
        <dbReference type="WBParaSite" id="NBR_0000150301-mRNA-1"/>
    </source>
</evidence>
<gene>
    <name evidence="2" type="ORF">NBR_LOCUS1503</name>
</gene>
<evidence type="ECO:0000313" key="2">
    <source>
        <dbReference type="EMBL" id="VDL64994.1"/>
    </source>
</evidence>
<name>A0A0N4XG51_NIPBR</name>
<proteinExistence type="predicted"/>
<protein>
    <submittedName>
        <fullName evidence="2 4">Uncharacterized protein</fullName>
    </submittedName>
</protein>
<dbReference type="Proteomes" id="UP000271162">
    <property type="component" value="Unassembled WGS sequence"/>
</dbReference>